<feature type="compositionally biased region" description="Pro residues" evidence="1">
    <location>
        <begin position="521"/>
        <end position="531"/>
    </location>
</feature>
<evidence type="ECO:0000256" key="1">
    <source>
        <dbReference type="SAM" id="MobiDB-lite"/>
    </source>
</evidence>
<feature type="transmembrane region" description="Helical" evidence="2">
    <location>
        <begin position="66"/>
        <end position="84"/>
    </location>
</feature>
<sequence length="635" mass="69765">MEENSETPRFWIQNNKRRSSSSTFLNSGVLITVLLITALILIFFVVPTLISFTNQIVKPTSLKKSWTSFNLVLVLFAILCGLLGKKSINDDINNGVSNSAVHVAIQQPNQWVRSSDVDRVRATVSGLRSSSSYPDLREEPLLKSFGDNDDDDGRWRFFDDSDVYRYRPLRSSVSNEVGISRMTKDQPQPGSIPETDDSGVKTIGVDTFVIRNKEAPPASPPHAAEESPELPKPRRRRSQSLDDFTKIQPNAPRKSSSPPAQPLQEENKYNVAEEIERKPMRRSHSLDNLEELSRTQSPLSPSRERGRGEREQKSGKSGKKRGGAKELASTIASLYNQTKKKKRRQRSKESFDDASSSPPLTMTPRKNPPPPAPPPPPPTSVFHQLFKKGSKSKRFNSVSSSSSPSPPPAPPPPPPSSNRKSRTRVSPPESPSPPPLNRKSRSRVSPPESPSPPLIPPPSSSSSSSRKRLQSVIPPPESPSPPSIPSDSNRRRRPSTPGRPPLPTKFTGDDHLNSGNQSPLIPMPPPPPPPPFKISAFSFKVRDGFVNIRSTNTSRCSSPELDTVEISSIEESLSKIDGDAGVSVFCPSPDVDTKADTFIARFRAGLRLEKVNSWKAKQDMGFSGPSPGPGPSYMT</sequence>
<feature type="compositionally biased region" description="Basic and acidic residues" evidence="1">
    <location>
        <begin position="302"/>
        <end position="314"/>
    </location>
</feature>
<dbReference type="InterPro" id="IPR008480">
    <property type="entry name" value="DUF761_pln"/>
</dbReference>
<accession>A0A7J7MC06</accession>
<dbReference type="AlphaFoldDB" id="A0A7J7MC06"/>
<dbReference type="PANTHER" id="PTHR33098:SF36">
    <property type="entry name" value="HYDROXYPROLINE-RICH GLYCOPROTEIN FAMILY PROTEIN"/>
    <property type="match status" value="1"/>
</dbReference>
<feature type="compositionally biased region" description="Basic and acidic residues" evidence="1">
    <location>
        <begin position="223"/>
        <end position="232"/>
    </location>
</feature>
<organism evidence="3 4">
    <name type="scientific">Kingdonia uniflora</name>
    <dbReference type="NCBI Taxonomy" id="39325"/>
    <lineage>
        <taxon>Eukaryota</taxon>
        <taxon>Viridiplantae</taxon>
        <taxon>Streptophyta</taxon>
        <taxon>Embryophyta</taxon>
        <taxon>Tracheophyta</taxon>
        <taxon>Spermatophyta</taxon>
        <taxon>Magnoliopsida</taxon>
        <taxon>Ranunculales</taxon>
        <taxon>Circaeasteraceae</taxon>
        <taxon>Kingdonia</taxon>
    </lineage>
</organism>
<keyword evidence="2" id="KW-0472">Membrane</keyword>
<feature type="transmembrane region" description="Helical" evidence="2">
    <location>
        <begin position="24"/>
        <end position="46"/>
    </location>
</feature>
<gene>
    <name evidence="3" type="ORF">GIB67_005968</name>
</gene>
<reference evidence="3 4" key="1">
    <citation type="journal article" date="2020" name="IScience">
        <title>Genome Sequencing of the Endangered Kingdonia uniflora (Circaeasteraceae, Ranunculales) Reveals Potential Mechanisms of Evolutionary Specialization.</title>
        <authorList>
            <person name="Sun Y."/>
            <person name="Deng T."/>
            <person name="Zhang A."/>
            <person name="Moore M.J."/>
            <person name="Landis J.B."/>
            <person name="Lin N."/>
            <person name="Zhang H."/>
            <person name="Zhang X."/>
            <person name="Huang J."/>
            <person name="Zhang X."/>
            <person name="Sun H."/>
            <person name="Wang H."/>
        </authorList>
    </citation>
    <scope>NUCLEOTIDE SEQUENCE [LARGE SCALE GENOMIC DNA]</scope>
    <source>
        <strain evidence="3">TB1705</strain>
        <tissue evidence="3">Leaf</tissue>
    </source>
</reference>
<feature type="compositionally biased region" description="Pro residues" evidence="1">
    <location>
        <begin position="366"/>
        <end position="379"/>
    </location>
</feature>
<keyword evidence="2" id="KW-0812">Transmembrane</keyword>
<name>A0A7J7MC06_9MAGN</name>
<feature type="region of interest" description="Disordered" evidence="1">
    <location>
        <begin position="177"/>
        <end position="201"/>
    </location>
</feature>
<evidence type="ECO:0000313" key="3">
    <source>
        <dbReference type="EMBL" id="KAF6152314.1"/>
    </source>
</evidence>
<dbReference type="PANTHER" id="PTHR33098">
    <property type="entry name" value="COTTON FIBER (DUF761)"/>
    <property type="match status" value="1"/>
</dbReference>
<dbReference type="Proteomes" id="UP000541444">
    <property type="component" value="Unassembled WGS sequence"/>
</dbReference>
<dbReference type="Pfam" id="PF05553">
    <property type="entry name" value="DUF761"/>
    <property type="match status" value="1"/>
</dbReference>
<dbReference type="EMBL" id="JACGCM010001644">
    <property type="protein sequence ID" value="KAF6152314.1"/>
    <property type="molecule type" value="Genomic_DNA"/>
</dbReference>
<proteinExistence type="predicted"/>
<feature type="compositionally biased region" description="Pro residues" evidence="1">
    <location>
        <begin position="404"/>
        <end position="416"/>
    </location>
</feature>
<feature type="compositionally biased region" description="Pro residues" evidence="1">
    <location>
        <begin position="447"/>
        <end position="459"/>
    </location>
</feature>
<keyword evidence="2" id="KW-1133">Transmembrane helix</keyword>
<protein>
    <recommendedName>
        <fullName evidence="5">Hydroxyproline-rich glycoprotein family protein</fullName>
    </recommendedName>
</protein>
<evidence type="ECO:0000256" key="2">
    <source>
        <dbReference type="SAM" id="Phobius"/>
    </source>
</evidence>
<feature type="compositionally biased region" description="Pro residues" evidence="1">
    <location>
        <begin position="473"/>
        <end position="484"/>
    </location>
</feature>
<feature type="compositionally biased region" description="Basic residues" evidence="1">
    <location>
        <begin position="385"/>
        <end position="394"/>
    </location>
</feature>
<dbReference type="OrthoDB" id="1929225at2759"/>
<evidence type="ECO:0000313" key="4">
    <source>
        <dbReference type="Proteomes" id="UP000541444"/>
    </source>
</evidence>
<feature type="region of interest" description="Disordered" evidence="1">
    <location>
        <begin position="213"/>
        <end position="531"/>
    </location>
</feature>
<keyword evidence="4" id="KW-1185">Reference proteome</keyword>
<feature type="compositionally biased region" description="Basic and acidic residues" evidence="1">
    <location>
        <begin position="274"/>
        <end position="293"/>
    </location>
</feature>
<comment type="caution">
    <text evidence="3">The sequence shown here is derived from an EMBL/GenBank/DDBJ whole genome shotgun (WGS) entry which is preliminary data.</text>
</comment>
<evidence type="ECO:0008006" key="5">
    <source>
        <dbReference type="Google" id="ProtNLM"/>
    </source>
</evidence>